<dbReference type="Pfam" id="PF13609">
    <property type="entry name" value="Porin_4"/>
    <property type="match status" value="1"/>
</dbReference>
<proteinExistence type="predicted"/>
<comment type="caution">
    <text evidence="2">The sequence shown here is derived from an EMBL/GenBank/DDBJ whole genome shotgun (WGS) entry which is preliminary data.</text>
</comment>
<reference evidence="2" key="1">
    <citation type="journal article" date="2014" name="Int. J. Syst. Evol. Microbiol.">
        <title>Complete genome of a new Firmicutes species belonging to the dominant human colonic microbiota ('Ruminococcus bicirculans') reveals two chromosomes and a selective capacity to utilize plant glucans.</title>
        <authorList>
            <consortium name="NISC Comparative Sequencing Program"/>
            <person name="Wegmann U."/>
            <person name="Louis P."/>
            <person name="Goesmann A."/>
            <person name="Henrissat B."/>
            <person name="Duncan S.H."/>
            <person name="Flint H.J."/>
        </authorList>
    </citation>
    <scope>NUCLEOTIDE SEQUENCE</scope>
    <source>
        <strain evidence="2">NBRC 108219</strain>
    </source>
</reference>
<name>A0ABQ5VAS4_9PROT</name>
<protein>
    <recommendedName>
        <fullName evidence="1">Porin domain-containing protein</fullName>
    </recommendedName>
</protein>
<feature type="domain" description="Porin" evidence="1">
    <location>
        <begin position="14"/>
        <end position="359"/>
    </location>
</feature>
<organism evidence="2 3">
    <name type="scientific">Algimonas ampicilliniresistens</name>
    <dbReference type="NCBI Taxonomy" id="1298735"/>
    <lineage>
        <taxon>Bacteria</taxon>
        <taxon>Pseudomonadati</taxon>
        <taxon>Pseudomonadota</taxon>
        <taxon>Alphaproteobacteria</taxon>
        <taxon>Maricaulales</taxon>
        <taxon>Robiginitomaculaceae</taxon>
        <taxon>Algimonas</taxon>
    </lineage>
</organism>
<keyword evidence="3" id="KW-1185">Reference proteome</keyword>
<dbReference type="InterPro" id="IPR033900">
    <property type="entry name" value="Gram_neg_porin_domain"/>
</dbReference>
<dbReference type="EMBL" id="BSNK01000002">
    <property type="protein sequence ID" value="GLQ24092.1"/>
    <property type="molecule type" value="Genomic_DNA"/>
</dbReference>
<evidence type="ECO:0000259" key="1">
    <source>
        <dbReference type="Pfam" id="PF13609"/>
    </source>
</evidence>
<accession>A0ABQ5VAS4</accession>
<dbReference type="InterPro" id="IPR023614">
    <property type="entry name" value="Porin_dom_sf"/>
</dbReference>
<dbReference type="Proteomes" id="UP001161391">
    <property type="component" value="Unassembled WGS sequence"/>
</dbReference>
<dbReference type="Gene3D" id="2.40.160.10">
    <property type="entry name" value="Porin"/>
    <property type="match status" value="1"/>
</dbReference>
<gene>
    <name evidence="2" type="ORF">GCM10007853_19660</name>
</gene>
<evidence type="ECO:0000313" key="3">
    <source>
        <dbReference type="Proteomes" id="UP001161391"/>
    </source>
</evidence>
<evidence type="ECO:0000313" key="2">
    <source>
        <dbReference type="EMBL" id="GLQ24092.1"/>
    </source>
</evidence>
<dbReference type="SUPFAM" id="SSF56935">
    <property type="entry name" value="Porins"/>
    <property type="match status" value="1"/>
</dbReference>
<sequence>MGLGALTTLIRGGLRAGVAARESNSWKEAFIGDADLEVEVSAITQGGLEWGIHTQARAQYDEDRIGFTRRLPDCPPTTLGCPSIIVVATPTGLRGHTTQFYTSGPDVAKDSQIALESAHLFLRSAYGDVTIGRDDGAAYLFSLGAPSLMNVGASNSPVDYTGLDSVKTLNDASGFSEKITYTSPRLLGDQVGLGVQLGVSYSLDSSACGVDYCVDLNSVTDVVAPDIQDVMEAGIALDRTLAPGVSVEGTLTYARGSEKSGLVGLDNLQSYGAGLEFKMNQWTLGGSWLSSNQGLVDGDYQAYDVGLTWQPSRLGFSLGYGHATDDLVGLSSNQILGGVSFDVNDKVRLGLGVQHADRETLRDVAGTAQLGSEKATALFLEGGITF</sequence>
<reference evidence="2" key="2">
    <citation type="submission" date="2023-01" db="EMBL/GenBank/DDBJ databases">
        <title>Draft genome sequence of Algimonas ampicilliniresistens strain NBRC 108219.</title>
        <authorList>
            <person name="Sun Q."/>
            <person name="Mori K."/>
        </authorList>
    </citation>
    <scope>NUCLEOTIDE SEQUENCE</scope>
    <source>
        <strain evidence="2">NBRC 108219</strain>
    </source>
</reference>